<sequence length="250" mass="29021">MYYKTKLACHNFTMYDLTTHNVVCYFWHEGEGELGANSFASCVCAYILNELGDTDHVTIYSDGCTYQNRNVTLANALLHVSVTSNKTILQKILEKGHTQMECDSIHSTIERSLRDKAIYSPSNYVEAIESARQVNPYKVKYLDHSFFVNYSEVQYYSSIRPGVRVGDPCVTHIRVLKYTPDGKIEYKLMYDEEFQELPRRSRRQEPRVVTSQLYSCPVNIKKSKYKHLQELKKVMPKDYHGLYDALPHSD</sequence>
<name>A0A210PS24_MIZYE</name>
<proteinExistence type="predicted"/>
<organism evidence="1 2">
    <name type="scientific">Mizuhopecten yessoensis</name>
    <name type="common">Japanese scallop</name>
    <name type="synonym">Patinopecten yessoensis</name>
    <dbReference type="NCBI Taxonomy" id="6573"/>
    <lineage>
        <taxon>Eukaryota</taxon>
        <taxon>Metazoa</taxon>
        <taxon>Spiralia</taxon>
        <taxon>Lophotrochozoa</taxon>
        <taxon>Mollusca</taxon>
        <taxon>Bivalvia</taxon>
        <taxon>Autobranchia</taxon>
        <taxon>Pteriomorphia</taxon>
        <taxon>Pectinida</taxon>
        <taxon>Pectinoidea</taxon>
        <taxon>Pectinidae</taxon>
        <taxon>Mizuhopecten</taxon>
    </lineage>
</organism>
<dbReference type="EMBL" id="NEDP02005532">
    <property type="protein sequence ID" value="OWF39290.1"/>
    <property type="molecule type" value="Genomic_DNA"/>
</dbReference>
<evidence type="ECO:0000313" key="1">
    <source>
        <dbReference type="EMBL" id="OWF39290.1"/>
    </source>
</evidence>
<dbReference type="AlphaFoldDB" id="A0A210PS24"/>
<protein>
    <submittedName>
        <fullName evidence="1">Uncharacterized protein</fullName>
    </submittedName>
</protein>
<comment type="caution">
    <text evidence="1">The sequence shown here is derived from an EMBL/GenBank/DDBJ whole genome shotgun (WGS) entry which is preliminary data.</text>
</comment>
<reference evidence="1 2" key="1">
    <citation type="journal article" date="2017" name="Nat. Ecol. Evol.">
        <title>Scallop genome provides insights into evolution of bilaterian karyotype and development.</title>
        <authorList>
            <person name="Wang S."/>
            <person name="Zhang J."/>
            <person name="Jiao W."/>
            <person name="Li J."/>
            <person name="Xun X."/>
            <person name="Sun Y."/>
            <person name="Guo X."/>
            <person name="Huan P."/>
            <person name="Dong B."/>
            <person name="Zhang L."/>
            <person name="Hu X."/>
            <person name="Sun X."/>
            <person name="Wang J."/>
            <person name="Zhao C."/>
            <person name="Wang Y."/>
            <person name="Wang D."/>
            <person name="Huang X."/>
            <person name="Wang R."/>
            <person name="Lv J."/>
            <person name="Li Y."/>
            <person name="Zhang Z."/>
            <person name="Liu B."/>
            <person name="Lu W."/>
            <person name="Hui Y."/>
            <person name="Liang J."/>
            <person name="Zhou Z."/>
            <person name="Hou R."/>
            <person name="Li X."/>
            <person name="Liu Y."/>
            <person name="Li H."/>
            <person name="Ning X."/>
            <person name="Lin Y."/>
            <person name="Zhao L."/>
            <person name="Xing Q."/>
            <person name="Dou J."/>
            <person name="Li Y."/>
            <person name="Mao J."/>
            <person name="Guo H."/>
            <person name="Dou H."/>
            <person name="Li T."/>
            <person name="Mu C."/>
            <person name="Jiang W."/>
            <person name="Fu Q."/>
            <person name="Fu X."/>
            <person name="Miao Y."/>
            <person name="Liu J."/>
            <person name="Yu Q."/>
            <person name="Li R."/>
            <person name="Liao H."/>
            <person name="Li X."/>
            <person name="Kong Y."/>
            <person name="Jiang Z."/>
            <person name="Chourrout D."/>
            <person name="Li R."/>
            <person name="Bao Z."/>
        </authorList>
    </citation>
    <scope>NUCLEOTIDE SEQUENCE [LARGE SCALE GENOMIC DNA]</scope>
    <source>
        <strain evidence="1 2">PY_sf001</strain>
    </source>
</reference>
<keyword evidence="2" id="KW-1185">Reference proteome</keyword>
<dbReference type="Proteomes" id="UP000242188">
    <property type="component" value="Unassembled WGS sequence"/>
</dbReference>
<dbReference type="PANTHER" id="PTHR10773:SF19">
    <property type="match status" value="1"/>
</dbReference>
<gene>
    <name evidence="1" type="ORF">KP79_PYT25194</name>
</gene>
<dbReference type="PANTHER" id="PTHR10773">
    <property type="entry name" value="DNA-DIRECTED RNA POLYMERASES I, II, AND III SUBUNIT RPABC2"/>
    <property type="match status" value="1"/>
</dbReference>
<evidence type="ECO:0000313" key="2">
    <source>
        <dbReference type="Proteomes" id="UP000242188"/>
    </source>
</evidence>
<accession>A0A210PS24</accession>